<dbReference type="InterPro" id="IPR029787">
    <property type="entry name" value="Nucleotide_cyclase"/>
</dbReference>
<geneLocation type="plasmid" evidence="4">
    <name>pdfi1</name>
</geneLocation>
<dbReference type="InterPro" id="IPR000160">
    <property type="entry name" value="GGDEF_dom"/>
</dbReference>
<dbReference type="STRING" id="317577.GCA_000419625_03226"/>
<dbReference type="SUPFAM" id="SSF48452">
    <property type="entry name" value="TPR-like"/>
    <property type="match status" value="2"/>
</dbReference>
<dbReference type="SMART" id="SM00028">
    <property type="entry name" value="TPR"/>
    <property type="match status" value="5"/>
</dbReference>
<dbReference type="FunFam" id="3.30.70.270:FF:000001">
    <property type="entry name" value="Diguanylate cyclase domain protein"/>
    <property type="match status" value="1"/>
</dbReference>
<dbReference type="Gene3D" id="1.25.40.10">
    <property type="entry name" value="Tetratricopeptide repeat domain"/>
    <property type="match status" value="2"/>
</dbReference>
<sequence length="550" mass="58840">MLVSMTCLVDSLETPAAEPLPADLAAQIALADDLLVMHPTRAEQVARSAIALAETQEEGVQAGRAAVLLGGALFFQARYDEARDAFGQALGTARAHHDRVLEARALNGLGNVVSYQGDYAGALEHFMASSRVALDAGDELGRVRVLNNIAAVWSELGEHGSALQHHQEVVTVAGRVGDASLVSSARVNVMVDHHALGEYGRALDLAETLVPALEAAGLRQHLVVAQAYRADSLLRLGRAQDAQQVILAALPLAEAIGEQAHTCFLLGTLAMTHQHQGQPAVALPVLERALALAGEHRLAGQERDLLGRLSEVREALGDFQGALRDLRAHHALERQIHAEDVDRKTRFLTAQFQLDSLKREAELERQRARQLEEDHSALQEDHALLAHVAAHDALTGLANRAHFQAVAEQTLARAGEAGVGLLFLDLDGFKAVNDTLGHDAGDDLLRQVAGRLRSQVRRGDLVARPGGDEFTVLLPHLRTPGDARQVAQKLLGVLTEPFVVSGNTVTISASVGVAVSPQDGTELAVLQRRADEAMYRVKRSGRAGVQTSSA</sequence>
<accession>A0A221T0N3</accession>
<dbReference type="Pfam" id="PF13374">
    <property type="entry name" value="TPR_10"/>
    <property type="match status" value="1"/>
</dbReference>
<dbReference type="InterPro" id="IPR043128">
    <property type="entry name" value="Rev_trsase/Diguanyl_cyclase"/>
</dbReference>
<organism evidence="3 4">
    <name type="scientific">Deinococcus ficus</name>
    <dbReference type="NCBI Taxonomy" id="317577"/>
    <lineage>
        <taxon>Bacteria</taxon>
        <taxon>Thermotogati</taxon>
        <taxon>Deinococcota</taxon>
        <taxon>Deinococci</taxon>
        <taxon>Deinococcales</taxon>
        <taxon>Deinococcaceae</taxon>
        <taxon>Deinococcus</taxon>
    </lineage>
</organism>
<dbReference type="KEGG" id="dfc:DFI_14610"/>
<dbReference type="Pfam" id="PF13424">
    <property type="entry name" value="TPR_12"/>
    <property type="match status" value="2"/>
</dbReference>
<feature type="coiled-coil region" evidence="1">
    <location>
        <begin position="354"/>
        <end position="381"/>
    </location>
</feature>
<dbReference type="NCBIfam" id="TIGR00254">
    <property type="entry name" value="GGDEF"/>
    <property type="match status" value="1"/>
</dbReference>
<dbReference type="Pfam" id="PF00990">
    <property type="entry name" value="GGDEF"/>
    <property type="match status" value="1"/>
</dbReference>
<dbReference type="InterPro" id="IPR019734">
    <property type="entry name" value="TPR_rpt"/>
</dbReference>
<dbReference type="AlphaFoldDB" id="A0A221T0N3"/>
<dbReference type="EMBL" id="CP021082">
    <property type="protein sequence ID" value="ASN82416.1"/>
    <property type="molecule type" value="Genomic_DNA"/>
</dbReference>
<reference evidence="3 4" key="1">
    <citation type="submission" date="2017-05" db="EMBL/GenBank/DDBJ databases">
        <title>The complete genome sequence of Deinococcus ficus isolated from the rhizosphere of the Ficus religiosa L. in Taiwan.</title>
        <authorList>
            <person name="Wu K.-M."/>
            <person name="Liao T.-L."/>
            <person name="Liu Y.-M."/>
            <person name="Young C.-C."/>
            <person name="Tsai S.-F."/>
        </authorList>
    </citation>
    <scope>NUCLEOTIDE SEQUENCE [LARGE SCALE GENOMIC DNA]</scope>
    <source>
        <strain evidence="3 4">CC-FR2-10</strain>
        <plasmid evidence="4">pdfi1</plasmid>
    </source>
</reference>
<dbReference type="Gene3D" id="3.30.70.270">
    <property type="match status" value="1"/>
</dbReference>
<keyword evidence="1" id="KW-0175">Coiled coil</keyword>
<keyword evidence="3" id="KW-0614">Plasmid</keyword>
<feature type="domain" description="GGDEF" evidence="2">
    <location>
        <begin position="417"/>
        <end position="550"/>
    </location>
</feature>
<dbReference type="PANTHER" id="PTHR46663:SF2">
    <property type="entry name" value="GGDEF DOMAIN-CONTAINING PROTEIN"/>
    <property type="match status" value="1"/>
</dbReference>
<dbReference type="Proteomes" id="UP000259030">
    <property type="component" value="Plasmid pDFI1"/>
</dbReference>
<proteinExistence type="predicted"/>
<evidence type="ECO:0000256" key="1">
    <source>
        <dbReference type="SAM" id="Coils"/>
    </source>
</evidence>
<dbReference type="InterPro" id="IPR011990">
    <property type="entry name" value="TPR-like_helical_dom_sf"/>
</dbReference>
<dbReference type="InterPro" id="IPR052163">
    <property type="entry name" value="DGC-Regulatory_Protein"/>
</dbReference>
<dbReference type="SMART" id="SM00267">
    <property type="entry name" value="GGDEF"/>
    <property type="match status" value="1"/>
</dbReference>
<dbReference type="PANTHER" id="PTHR46663">
    <property type="entry name" value="DIGUANYLATE CYCLASE DGCT-RELATED"/>
    <property type="match status" value="1"/>
</dbReference>
<dbReference type="SUPFAM" id="SSF55073">
    <property type="entry name" value="Nucleotide cyclase"/>
    <property type="match status" value="1"/>
</dbReference>
<evidence type="ECO:0000313" key="3">
    <source>
        <dbReference type="EMBL" id="ASN82416.1"/>
    </source>
</evidence>
<keyword evidence="4" id="KW-1185">Reference proteome</keyword>
<protein>
    <recommendedName>
        <fullName evidence="2">GGDEF domain-containing protein</fullName>
    </recommendedName>
</protein>
<dbReference type="CDD" id="cd01949">
    <property type="entry name" value="GGDEF"/>
    <property type="match status" value="1"/>
</dbReference>
<evidence type="ECO:0000313" key="4">
    <source>
        <dbReference type="Proteomes" id="UP000259030"/>
    </source>
</evidence>
<dbReference type="PROSITE" id="PS50887">
    <property type="entry name" value="GGDEF"/>
    <property type="match status" value="1"/>
</dbReference>
<gene>
    <name evidence="3" type="ORF">DFI_14610</name>
</gene>
<name>A0A221T0N3_9DEIO</name>
<evidence type="ECO:0000259" key="2">
    <source>
        <dbReference type="PROSITE" id="PS50887"/>
    </source>
</evidence>